<dbReference type="SUPFAM" id="SSF53300">
    <property type="entry name" value="vWA-like"/>
    <property type="match status" value="1"/>
</dbReference>
<keyword evidence="3" id="KW-1185">Reference proteome</keyword>
<keyword evidence="1" id="KW-0812">Transmembrane</keyword>
<reference evidence="2" key="2">
    <citation type="submission" date="2022-09" db="EMBL/GenBank/DDBJ databases">
        <title>Biosynthetic gene clusters of Dactylosporangioum fulvum.</title>
        <authorList>
            <person name="Caradec T."/>
        </authorList>
    </citation>
    <scope>NUCLEOTIDE SEQUENCE</scope>
    <source>
        <strain evidence="2">NRRL B-16292</strain>
    </source>
</reference>
<keyword evidence="1" id="KW-1133">Transmembrane helix</keyword>
<dbReference type="Gene3D" id="3.40.50.410">
    <property type="entry name" value="von Willebrand factor, type A domain"/>
    <property type="match status" value="1"/>
</dbReference>
<organism evidence="2 3">
    <name type="scientific">Dactylosporangium fulvum</name>
    <dbReference type="NCBI Taxonomy" id="53359"/>
    <lineage>
        <taxon>Bacteria</taxon>
        <taxon>Bacillati</taxon>
        <taxon>Actinomycetota</taxon>
        <taxon>Actinomycetes</taxon>
        <taxon>Micromonosporales</taxon>
        <taxon>Micromonosporaceae</taxon>
        <taxon>Dactylosporangium</taxon>
    </lineage>
</organism>
<evidence type="ECO:0000256" key="1">
    <source>
        <dbReference type="SAM" id="Phobius"/>
    </source>
</evidence>
<dbReference type="EMBL" id="CP073720">
    <property type="protein sequence ID" value="UWP86145.1"/>
    <property type="molecule type" value="Genomic_DNA"/>
</dbReference>
<protein>
    <submittedName>
        <fullName evidence="2">Substrate-binding domain-containing protein</fullName>
    </submittedName>
</protein>
<reference evidence="2" key="1">
    <citation type="submission" date="2021-04" db="EMBL/GenBank/DDBJ databases">
        <authorList>
            <person name="Hartkoorn R.C."/>
            <person name="Beaudoing E."/>
            <person name="Hot D."/>
        </authorList>
    </citation>
    <scope>NUCLEOTIDE SEQUENCE</scope>
    <source>
        <strain evidence="2">NRRL B-16292</strain>
    </source>
</reference>
<dbReference type="InterPro" id="IPR036465">
    <property type="entry name" value="vWFA_dom_sf"/>
</dbReference>
<gene>
    <name evidence="2" type="ORF">Dfulv_18625</name>
</gene>
<name>A0ABY5W9X0_9ACTN</name>
<keyword evidence="1" id="KW-0472">Membrane</keyword>
<dbReference type="Pfam" id="PF13531">
    <property type="entry name" value="SBP_bac_11"/>
    <property type="match status" value="1"/>
</dbReference>
<sequence>MGKHQAGRRALGTLFRGLVLLLAIGLVAGAGWYVLRGDEAAGDGRTCPTTLRVVAASSIANVVSAAGRTLRAGTDCVLVDTTNADGRPAAAQLSQVSADLWIPDDAAWDTLAPPQFLAAKGTLNAYDTLATSPIYMVTDPATAEKIKVAGGGWLALANLLNAHTSGVKLAVRNPAMSGDGMVAAGAVGEAVWLEKGMDASSLALANMLPVTRTVNHDLAATPGAPGEVGLIPEYALLATLRLAQTDRRYVIGTDHTALLRYTWLPSAAAAKNPKRAAALKRLYAAFTSQEGKRALAAAGLRGPDNIRPTFDGANVLPEPTAKPFEVLAPHHVQHIFATWDPEDRRSNLLIIVDIASTNGSTSAPGNGSASPGTTRQQPIDVLKQGCRQLADLMPVGSRLGLWEVSTGQPGYRKLLPTDRLDDTTRTTFTRSVGNLTVHRAGPGLLDAIVAGYQSIRDDWRDDMFNQVFILTDDQNKDSANTQAVDEMVKKLTELKNPDKPVTISVVVLSKKDAADRLKNSLKPMDAYVDNAVNADDVQAAFIHVVAGGLHE</sequence>
<evidence type="ECO:0000313" key="2">
    <source>
        <dbReference type="EMBL" id="UWP86145.1"/>
    </source>
</evidence>
<accession>A0ABY5W9X0</accession>
<dbReference type="SUPFAM" id="SSF53850">
    <property type="entry name" value="Periplasmic binding protein-like II"/>
    <property type="match status" value="1"/>
</dbReference>
<dbReference type="RefSeq" id="WP_259865223.1">
    <property type="nucleotide sequence ID" value="NZ_CP073720.1"/>
</dbReference>
<evidence type="ECO:0000313" key="3">
    <source>
        <dbReference type="Proteomes" id="UP001059617"/>
    </source>
</evidence>
<proteinExistence type="predicted"/>
<feature type="transmembrane region" description="Helical" evidence="1">
    <location>
        <begin position="12"/>
        <end position="35"/>
    </location>
</feature>
<dbReference type="Proteomes" id="UP001059617">
    <property type="component" value="Chromosome"/>
</dbReference>